<evidence type="ECO:0000313" key="1">
    <source>
        <dbReference type="EMBL" id="CUQ01434.1"/>
    </source>
</evidence>
<organism evidence="1 2">
    <name type="scientific">Bacteroides uniformis</name>
    <dbReference type="NCBI Taxonomy" id="820"/>
    <lineage>
        <taxon>Bacteria</taxon>
        <taxon>Pseudomonadati</taxon>
        <taxon>Bacteroidota</taxon>
        <taxon>Bacteroidia</taxon>
        <taxon>Bacteroidales</taxon>
        <taxon>Bacteroidaceae</taxon>
        <taxon>Bacteroides</taxon>
    </lineage>
</organism>
<dbReference type="Proteomes" id="UP000095788">
    <property type="component" value="Unassembled WGS sequence"/>
</dbReference>
<proteinExistence type="predicted"/>
<name>A0A174SUF3_BACUN</name>
<dbReference type="EMBL" id="CZBF01000004">
    <property type="protein sequence ID" value="CUQ01434.1"/>
    <property type="molecule type" value="Genomic_DNA"/>
</dbReference>
<accession>A0A174SUF3</accession>
<sequence length="37" mass="4285">MIVEAVTLWATAFLILFIDENNDWPLDSDLDTIDGMW</sequence>
<dbReference type="AlphaFoldDB" id="A0A174SUF3"/>
<reference evidence="1 2" key="1">
    <citation type="submission" date="2015-09" db="EMBL/GenBank/DDBJ databases">
        <authorList>
            <consortium name="Pathogen Informatics"/>
        </authorList>
    </citation>
    <scope>NUCLEOTIDE SEQUENCE [LARGE SCALE GENOMIC DNA]</scope>
    <source>
        <strain evidence="1 2">2789STDY5834942</strain>
    </source>
</reference>
<gene>
    <name evidence="1" type="ORF">ERS852554_02605</name>
</gene>
<evidence type="ECO:0000313" key="2">
    <source>
        <dbReference type="Proteomes" id="UP000095788"/>
    </source>
</evidence>
<protein>
    <submittedName>
        <fullName evidence="1">Uncharacterized protein</fullName>
    </submittedName>
</protein>